<protein>
    <submittedName>
        <fullName evidence="1">Type II toxin-antitoxin system PemK/MazF family toxin</fullName>
    </submittedName>
</protein>
<dbReference type="Pfam" id="PF02452">
    <property type="entry name" value="PemK_toxin"/>
    <property type="match status" value="1"/>
</dbReference>
<gene>
    <name evidence="1" type="ORF">D1614_18250</name>
</gene>
<evidence type="ECO:0000313" key="1">
    <source>
        <dbReference type="EMBL" id="RIJ46611.1"/>
    </source>
</evidence>
<dbReference type="Gene3D" id="2.30.30.110">
    <property type="match status" value="1"/>
</dbReference>
<name>A0A399SWS5_9BACT</name>
<dbReference type="RefSeq" id="WP_119439419.1">
    <property type="nucleotide sequence ID" value="NZ_QWGR01000013.1"/>
</dbReference>
<dbReference type="EMBL" id="QWGR01000013">
    <property type="protein sequence ID" value="RIJ46611.1"/>
    <property type="molecule type" value="Genomic_DNA"/>
</dbReference>
<dbReference type="GO" id="GO:0003677">
    <property type="term" value="F:DNA binding"/>
    <property type="evidence" value="ECO:0007669"/>
    <property type="project" value="InterPro"/>
</dbReference>
<comment type="caution">
    <text evidence="1">The sequence shown here is derived from an EMBL/GenBank/DDBJ whole genome shotgun (WGS) entry which is preliminary data.</text>
</comment>
<dbReference type="SUPFAM" id="SSF50118">
    <property type="entry name" value="Cell growth inhibitor/plasmid maintenance toxic component"/>
    <property type="match status" value="1"/>
</dbReference>
<reference evidence="1 2" key="1">
    <citation type="submission" date="2018-08" db="EMBL/GenBank/DDBJ databases">
        <title>Pallidiluteibacterium maritimus gen. nov., sp. nov., isolated from coastal sediment.</title>
        <authorList>
            <person name="Zhou L.Y."/>
        </authorList>
    </citation>
    <scope>NUCLEOTIDE SEQUENCE [LARGE SCALE GENOMIC DNA]</scope>
    <source>
        <strain evidence="1 2">XSD2</strain>
    </source>
</reference>
<accession>A0A399SWS5</accession>
<keyword evidence="2" id="KW-1185">Reference proteome</keyword>
<dbReference type="Proteomes" id="UP000265926">
    <property type="component" value="Unassembled WGS sequence"/>
</dbReference>
<sequence>MQKGDIVLMPFPFSDLTGKKLRPALILCSSPLDITVCFIATQFQWREKHDIEIAPSPANGIKKTSLTRASKFATIDKDLVIGKLGELESNYVRQLNQNLMEILQLS</sequence>
<dbReference type="InterPro" id="IPR003477">
    <property type="entry name" value="PemK-like"/>
</dbReference>
<dbReference type="InterPro" id="IPR011067">
    <property type="entry name" value="Plasmid_toxin/cell-grow_inhib"/>
</dbReference>
<organism evidence="1 2">
    <name type="scientific">Maribellus luteus</name>
    <dbReference type="NCBI Taxonomy" id="2305463"/>
    <lineage>
        <taxon>Bacteria</taxon>
        <taxon>Pseudomonadati</taxon>
        <taxon>Bacteroidota</taxon>
        <taxon>Bacteroidia</taxon>
        <taxon>Marinilabiliales</taxon>
        <taxon>Prolixibacteraceae</taxon>
        <taxon>Maribellus</taxon>
    </lineage>
</organism>
<dbReference type="AlphaFoldDB" id="A0A399SWS5"/>
<evidence type="ECO:0000313" key="2">
    <source>
        <dbReference type="Proteomes" id="UP000265926"/>
    </source>
</evidence>
<dbReference type="OrthoDB" id="129822at2"/>
<proteinExistence type="predicted"/>